<dbReference type="GO" id="GO:0005262">
    <property type="term" value="F:calcium channel activity"/>
    <property type="evidence" value="ECO:0007669"/>
    <property type="project" value="TreeGrafter"/>
</dbReference>
<proteinExistence type="predicted"/>
<name>A0A4V6I836_STECR</name>
<dbReference type="EMBL" id="AZBU02000001">
    <property type="protein sequence ID" value="TMS37343.1"/>
    <property type="molecule type" value="Genomic_DNA"/>
</dbReference>
<dbReference type="GO" id="GO:0098703">
    <property type="term" value="P:calcium ion import across plasma membrane"/>
    <property type="evidence" value="ECO:0007669"/>
    <property type="project" value="TreeGrafter"/>
</dbReference>
<evidence type="ECO:0000259" key="8">
    <source>
        <dbReference type="Pfam" id="PF08016"/>
    </source>
</evidence>
<feature type="region of interest" description="Disordered" evidence="6">
    <location>
        <begin position="371"/>
        <end position="390"/>
    </location>
</feature>
<keyword evidence="10" id="KW-1185">Reference proteome</keyword>
<reference evidence="9 10" key="1">
    <citation type="journal article" date="2015" name="Genome Biol.">
        <title>Comparative genomics of Steinernema reveals deeply conserved gene regulatory networks.</title>
        <authorList>
            <person name="Dillman A.R."/>
            <person name="Macchietto M."/>
            <person name="Porter C.F."/>
            <person name="Rogers A."/>
            <person name="Williams B."/>
            <person name="Antoshechkin I."/>
            <person name="Lee M.M."/>
            <person name="Goodwin Z."/>
            <person name="Lu X."/>
            <person name="Lewis E.E."/>
            <person name="Goodrich-Blair H."/>
            <person name="Stock S.P."/>
            <person name="Adams B.J."/>
            <person name="Sternberg P.W."/>
            <person name="Mortazavi A."/>
        </authorList>
    </citation>
    <scope>NUCLEOTIDE SEQUENCE [LARGE SCALE GENOMIC DNA]</scope>
    <source>
        <strain evidence="9 10">ALL</strain>
    </source>
</reference>
<feature type="compositionally biased region" description="Pro residues" evidence="6">
    <location>
        <begin position="239"/>
        <end position="248"/>
    </location>
</feature>
<keyword evidence="3" id="KW-0677">Repeat</keyword>
<keyword evidence="2 7" id="KW-0812">Transmembrane</keyword>
<keyword evidence="4 7" id="KW-1133">Transmembrane helix</keyword>
<accession>A0A4V6I836</accession>
<keyword evidence="5 7" id="KW-0472">Membrane</keyword>
<evidence type="ECO:0000256" key="7">
    <source>
        <dbReference type="SAM" id="Phobius"/>
    </source>
</evidence>
<dbReference type="PANTHER" id="PTHR10582">
    <property type="entry name" value="TRANSIENT RECEPTOR POTENTIAL ION CHANNEL PROTEIN"/>
    <property type="match status" value="1"/>
</dbReference>
<dbReference type="AlphaFoldDB" id="A0A4V6I836"/>
<dbReference type="InterPro" id="IPR024862">
    <property type="entry name" value="TRPV"/>
</dbReference>
<gene>
    <name evidence="9" type="ORF">L596_004295</name>
</gene>
<comment type="subcellular location">
    <subcellularLocation>
        <location evidence="1">Membrane</location>
        <topology evidence="1">Multi-pass membrane protein</topology>
    </subcellularLocation>
</comment>
<evidence type="ECO:0000313" key="9">
    <source>
        <dbReference type="EMBL" id="TMS37343.1"/>
    </source>
</evidence>
<reference evidence="9 10" key="2">
    <citation type="journal article" date="2019" name="G3 (Bethesda)">
        <title>Hybrid Assembly of the Genome of the Entomopathogenic Nematode Steinernema carpocapsae Identifies the X-Chromosome.</title>
        <authorList>
            <person name="Serra L."/>
            <person name="Macchietto M."/>
            <person name="Macias-Munoz A."/>
            <person name="McGill C.J."/>
            <person name="Rodriguez I.M."/>
            <person name="Rodriguez B."/>
            <person name="Murad R."/>
            <person name="Mortazavi A."/>
        </authorList>
    </citation>
    <scope>NUCLEOTIDE SEQUENCE [LARGE SCALE GENOMIC DNA]</scope>
    <source>
        <strain evidence="9 10">ALL</strain>
    </source>
</reference>
<dbReference type="EMBL" id="CM016762">
    <property type="protein sequence ID" value="TMS37343.1"/>
    <property type="molecule type" value="Genomic_DNA"/>
</dbReference>
<feature type="transmembrane region" description="Helical" evidence="7">
    <location>
        <begin position="61"/>
        <end position="81"/>
    </location>
</feature>
<evidence type="ECO:0000256" key="1">
    <source>
        <dbReference type="ARBA" id="ARBA00004141"/>
    </source>
</evidence>
<protein>
    <recommendedName>
        <fullName evidence="8">Polycystin cation channel PKD1/PKD2 domain-containing protein</fullName>
    </recommendedName>
</protein>
<comment type="caution">
    <text evidence="9">The sequence shown here is derived from an EMBL/GenBank/DDBJ whole genome shotgun (WGS) entry which is preliminary data.</text>
</comment>
<evidence type="ECO:0000256" key="5">
    <source>
        <dbReference type="ARBA" id="ARBA00023136"/>
    </source>
</evidence>
<evidence type="ECO:0000256" key="2">
    <source>
        <dbReference type="ARBA" id="ARBA00022692"/>
    </source>
</evidence>
<dbReference type="Pfam" id="PF08016">
    <property type="entry name" value="PKD_channel"/>
    <property type="match status" value="1"/>
</dbReference>
<dbReference type="Proteomes" id="UP000298663">
    <property type="component" value="Chromosome X"/>
</dbReference>
<sequence length="433" mass="48507">MDAKQKLPEGNIHRCPISGYDIYTYSNFLETFVTLFRASMGGYDYEEFSCANYEALTKTLFVFYMFVMPIMMINILIAMMGNTYTTVIAQAEKAWRQQYAQIVMVLERSVRKERLAACQLEYSIKLNENGDNMDTRGLMVIKQTKKTRARQRKQAITNWKVRTRKLHCDDSTAIKRIARTVISSVQRLGPEHTKQLLHSHDRLFDDAQAAIVNRPNRSSSSLFPHKFLTEHALHHHFHPPPPPPPPPQNATETERVESKTESLQISAPVSLQSEQDAWRPGSGETDLVESHDVVNIGRDHTVSGFLSQTGAGQSWSFGAATFAVGRGSIHGPAIEIPSIPARAATVASTTSTINNSTPPPRAISPKIRTDMFRRKGSPATNTSSSNSSRSYFSKLPKNFFAPARSFLNVWSALREADTAITQTAPTHFQEFKS</sequence>
<evidence type="ECO:0000256" key="4">
    <source>
        <dbReference type="ARBA" id="ARBA00022989"/>
    </source>
</evidence>
<feature type="region of interest" description="Disordered" evidence="6">
    <location>
        <begin position="234"/>
        <end position="285"/>
    </location>
</feature>
<dbReference type="OrthoDB" id="533508at2759"/>
<dbReference type="PANTHER" id="PTHR10582:SF2">
    <property type="entry name" value="INACTIVE"/>
    <property type="match status" value="1"/>
</dbReference>
<dbReference type="InterPro" id="IPR013122">
    <property type="entry name" value="PKD1_2_channel"/>
</dbReference>
<feature type="compositionally biased region" description="Polar residues" evidence="6">
    <location>
        <begin position="261"/>
        <end position="275"/>
    </location>
</feature>
<feature type="domain" description="Polycystin cation channel PKD1/PKD2" evidence="8">
    <location>
        <begin position="19"/>
        <end position="87"/>
    </location>
</feature>
<dbReference type="STRING" id="34508.A0A4V6I836"/>
<organism evidence="9 10">
    <name type="scientific">Steinernema carpocapsae</name>
    <name type="common">Entomopathogenic nematode</name>
    <dbReference type="NCBI Taxonomy" id="34508"/>
    <lineage>
        <taxon>Eukaryota</taxon>
        <taxon>Metazoa</taxon>
        <taxon>Ecdysozoa</taxon>
        <taxon>Nematoda</taxon>
        <taxon>Chromadorea</taxon>
        <taxon>Rhabditida</taxon>
        <taxon>Tylenchina</taxon>
        <taxon>Panagrolaimomorpha</taxon>
        <taxon>Strongyloidoidea</taxon>
        <taxon>Steinernematidae</taxon>
        <taxon>Steinernema</taxon>
    </lineage>
</organism>
<dbReference type="GO" id="GO:0005886">
    <property type="term" value="C:plasma membrane"/>
    <property type="evidence" value="ECO:0007669"/>
    <property type="project" value="TreeGrafter"/>
</dbReference>
<evidence type="ECO:0000313" key="10">
    <source>
        <dbReference type="Proteomes" id="UP000298663"/>
    </source>
</evidence>
<evidence type="ECO:0000256" key="3">
    <source>
        <dbReference type="ARBA" id="ARBA00022737"/>
    </source>
</evidence>
<evidence type="ECO:0000256" key="6">
    <source>
        <dbReference type="SAM" id="MobiDB-lite"/>
    </source>
</evidence>